<dbReference type="Proteomes" id="UP000051298">
    <property type="component" value="Unassembled WGS sequence"/>
</dbReference>
<sequence>MHYDTHTSGLPDPEFQPGFYDGVTLKRVLAWVLDTAVIGTLTVLIGFATLFVGFFFFPVVFLALSVVYRITTIAAKSATPGMRIVGIEFRNREGHQLTPGEAALHTIFYLISLTFFLPQVISWGMMLMTQRRQGLHDVLLGTAAINRPRL</sequence>
<evidence type="ECO:0000313" key="8">
    <source>
        <dbReference type="EMBL" id="CUH60984.1"/>
    </source>
</evidence>
<dbReference type="EMBL" id="CYRX01000031">
    <property type="protein sequence ID" value="CUH60984.1"/>
    <property type="molecule type" value="Genomic_DNA"/>
</dbReference>
<dbReference type="RefSeq" id="WP_058123840.1">
    <property type="nucleotide sequence ID" value="NZ_QEOR01000001.1"/>
</dbReference>
<evidence type="ECO:0000313" key="9">
    <source>
        <dbReference type="Proteomes" id="UP000051298"/>
    </source>
</evidence>
<reference evidence="8 9" key="1">
    <citation type="submission" date="2015-09" db="EMBL/GenBank/DDBJ databases">
        <authorList>
            <consortium name="Swine Surveillance"/>
        </authorList>
    </citation>
    <scope>NUCLEOTIDE SEQUENCE [LARGE SCALE GENOMIC DNA]</scope>
    <source>
        <strain evidence="8 9">CECT 5294</strain>
    </source>
</reference>
<evidence type="ECO:0000256" key="2">
    <source>
        <dbReference type="ARBA" id="ARBA00022475"/>
    </source>
</evidence>
<name>A0A0P1FI24_9RHOB</name>
<organism evidence="8 9">
    <name type="scientific">Thalassobacter stenotrophicus</name>
    <dbReference type="NCBI Taxonomy" id="266809"/>
    <lineage>
        <taxon>Bacteria</taxon>
        <taxon>Pseudomonadati</taxon>
        <taxon>Pseudomonadota</taxon>
        <taxon>Alphaproteobacteria</taxon>
        <taxon>Rhodobacterales</taxon>
        <taxon>Roseobacteraceae</taxon>
        <taxon>Thalassobacter</taxon>
    </lineage>
</organism>
<accession>A0A0P1FI24</accession>
<feature type="domain" description="RDD" evidence="7">
    <location>
        <begin position="25"/>
        <end position="140"/>
    </location>
</feature>
<dbReference type="PANTHER" id="PTHR36115">
    <property type="entry name" value="PROLINE-RICH ANTIGEN HOMOLOG-RELATED"/>
    <property type="match status" value="1"/>
</dbReference>
<keyword evidence="4 6" id="KW-1133">Transmembrane helix</keyword>
<keyword evidence="3 6" id="KW-0812">Transmembrane</keyword>
<dbReference type="Pfam" id="PF06271">
    <property type="entry name" value="RDD"/>
    <property type="match status" value="1"/>
</dbReference>
<evidence type="ECO:0000259" key="7">
    <source>
        <dbReference type="Pfam" id="PF06271"/>
    </source>
</evidence>
<dbReference type="STRING" id="266809.PM03_10580"/>
<comment type="subcellular location">
    <subcellularLocation>
        <location evidence="1">Cell membrane</location>
        <topology evidence="1">Multi-pass membrane protein</topology>
    </subcellularLocation>
</comment>
<evidence type="ECO:0000256" key="4">
    <source>
        <dbReference type="ARBA" id="ARBA00022989"/>
    </source>
</evidence>
<keyword evidence="5 6" id="KW-0472">Membrane</keyword>
<evidence type="ECO:0000256" key="6">
    <source>
        <dbReference type="SAM" id="Phobius"/>
    </source>
</evidence>
<protein>
    <submittedName>
        <fullName evidence="8">RDD family protein</fullName>
    </submittedName>
</protein>
<dbReference type="InterPro" id="IPR051791">
    <property type="entry name" value="Pra-immunoreactive"/>
</dbReference>
<keyword evidence="2" id="KW-1003">Cell membrane</keyword>
<gene>
    <name evidence="8" type="ORF">THS5294_02282</name>
</gene>
<evidence type="ECO:0000256" key="3">
    <source>
        <dbReference type="ARBA" id="ARBA00022692"/>
    </source>
</evidence>
<feature type="transmembrane region" description="Helical" evidence="6">
    <location>
        <begin position="28"/>
        <end position="47"/>
    </location>
</feature>
<dbReference type="GO" id="GO:0005886">
    <property type="term" value="C:plasma membrane"/>
    <property type="evidence" value="ECO:0007669"/>
    <property type="project" value="UniProtKB-SubCell"/>
</dbReference>
<evidence type="ECO:0000256" key="1">
    <source>
        <dbReference type="ARBA" id="ARBA00004651"/>
    </source>
</evidence>
<evidence type="ECO:0000256" key="5">
    <source>
        <dbReference type="ARBA" id="ARBA00023136"/>
    </source>
</evidence>
<dbReference type="eggNOG" id="COG1714">
    <property type="taxonomic scope" value="Bacteria"/>
</dbReference>
<feature type="transmembrane region" description="Helical" evidence="6">
    <location>
        <begin position="107"/>
        <end position="127"/>
    </location>
</feature>
<dbReference type="AlphaFoldDB" id="A0A0P1FI24"/>
<proteinExistence type="predicted"/>
<dbReference type="InterPro" id="IPR010432">
    <property type="entry name" value="RDD"/>
</dbReference>